<accession>A0ABS6RX94</accession>
<keyword evidence="2 10" id="KW-0378">Hydrolase</keyword>
<dbReference type="Pfam" id="PF00580">
    <property type="entry name" value="UvrD-helicase"/>
    <property type="match status" value="1"/>
</dbReference>
<dbReference type="PANTHER" id="PTHR11070:SF2">
    <property type="entry name" value="ATP-DEPENDENT DNA HELICASE SRS2"/>
    <property type="match status" value="1"/>
</dbReference>
<evidence type="ECO:0000256" key="10">
    <source>
        <dbReference type="PROSITE-ProRule" id="PRU00560"/>
    </source>
</evidence>
<dbReference type="EC" id="5.6.2.4" evidence="7"/>
<dbReference type="InterPro" id="IPR014016">
    <property type="entry name" value="UvrD-like_ATP-bd"/>
</dbReference>
<sequence>MPEHLLPEHLLLNTLNKQQRAALEQINTPVLVLGGAGSGKTQLLTYKYAYLYSLDKKKYGSIMAVTFNNKAAMDMRERITYLLSQDLSDSWIGTFYSLCNRILRKEQPLTGLKDTFVIYDADDQCKLIRHILNDMKIYEALYRGIVTKIGCFKSTLVLPDELASSSSNFDFDEKLLKVYVRYQDEMRRSNALDFDDLIIYTIKLFQEHPQVLQRYQQQLSYILVDEFQDTNFAQYQFLKLLGSEAANILVAGDYDQSIYKMRGGENENVLTKFEADFPSTAIINLTQNYRSTENILRVSHSVIVNSHCPPSDDLWTDRGIGEKVCHYWFMSEEEEAKYVAKNIKDMYLKGSCAYEDMAILYRVNLQCRVLEEALRNERIPFKIIGSACFYQKKEIKDLIAYLKLIVNKDDNVSMRRVMSLSSRAIGLSTITRLENESKRQGISIYRAMRQLTAPKGFSVTARERLTNLLDTLEAISIAPLSNLNDAIKLIGTHTGYIEKLDEVCLNNISELMYLHGTVPLEVFLDTVSLTTFNDDVVTRGHVSMTTLHNVKGLEFSIVFITGLEDGLLPYFKATETTEELNEERRLFYMGMTRAKDILFMTGAKRRRLYTKFQDQEPSRFLNDIPKDCCFWVEKKPIPANISTKFQIDKPPAMEFPYNTGCRVRHPKWGIGIIRECYGEENDIKVTVSFPTVGIKRLALKYANLERI</sequence>
<evidence type="ECO:0000259" key="12">
    <source>
        <dbReference type="PROSITE" id="PS51217"/>
    </source>
</evidence>
<proteinExistence type="predicted"/>
<comment type="caution">
    <text evidence="13">The sequence shown here is derived from an EMBL/GenBank/DDBJ whole genome shotgun (WGS) entry which is preliminary data.</text>
</comment>
<dbReference type="RefSeq" id="WP_218251878.1">
    <property type="nucleotide sequence ID" value="NZ_JABXWD010000086.1"/>
</dbReference>
<keyword evidence="4 10" id="KW-0067">ATP-binding</keyword>
<comment type="catalytic activity">
    <reaction evidence="6">
        <text>Couples ATP hydrolysis with the unwinding of duplex DNA by translocating in the 3'-5' direction.</text>
        <dbReference type="EC" id="5.6.2.4"/>
    </reaction>
</comment>
<dbReference type="Pfam" id="PF21196">
    <property type="entry name" value="PcrA_UvrD_tudor"/>
    <property type="match status" value="1"/>
</dbReference>
<evidence type="ECO:0000256" key="1">
    <source>
        <dbReference type="ARBA" id="ARBA00022741"/>
    </source>
</evidence>
<organism evidence="13 14">
    <name type="scientific">Candidatus Magnetobacterium casense</name>
    <dbReference type="NCBI Taxonomy" id="1455061"/>
    <lineage>
        <taxon>Bacteria</taxon>
        <taxon>Pseudomonadati</taxon>
        <taxon>Nitrospirota</taxon>
        <taxon>Thermodesulfovibrionia</taxon>
        <taxon>Thermodesulfovibrionales</taxon>
        <taxon>Candidatus Magnetobacteriaceae</taxon>
        <taxon>Candidatus Magnetobacterium</taxon>
    </lineage>
</organism>
<gene>
    <name evidence="13" type="ORF">HWQ67_06585</name>
</gene>
<evidence type="ECO:0000313" key="14">
    <source>
        <dbReference type="Proteomes" id="UP001196980"/>
    </source>
</evidence>
<dbReference type="Proteomes" id="UP001196980">
    <property type="component" value="Unassembled WGS sequence"/>
</dbReference>
<evidence type="ECO:0000259" key="11">
    <source>
        <dbReference type="PROSITE" id="PS51198"/>
    </source>
</evidence>
<dbReference type="PROSITE" id="PS51217">
    <property type="entry name" value="UVRD_HELICASE_CTER"/>
    <property type="match status" value="1"/>
</dbReference>
<dbReference type="CDD" id="cd17932">
    <property type="entry name" value="DEXQc_UvrD"/>
    <property type="match status" value="1"/>
</dbReference>
<evidence type="ECO:0000256" key="2">
    <source>
        <dbReference type="ARBA" id="ARBA00022801"/>
    </source>
</evidence>
<dbReference type="InterPro" id="IPR014017">
    <property type="entry name" value="DNA_helicase_UvrD-like_C"/>
</dbReference>
<evidence type="ECO:0000313" key="13">
    <source>
        <dbReference type="EMBL" id="MBV6341248.1"/>
    </source>
</evidence>
<evidence type="ECO:0000256" key="3">
    <source>
        <dbReference type="ARBA" id="ARBA00022806"/>
    </source>
</evidence>
<dbReference type="InterPro" id="IPR000212">
    <property type="entry name" value="DNA_helicase_UvrD/REP"/>
</dbReference>
<evidence type="ECO:0000256" key="5">
    <source>
        <dbReference type="ARBA" id="ARBA00023235"/>
    </source>
</evidence>
<feature type="domain" description="UvrD-like helicase ATP-binding" evidence="11">
    <location>
        <begin position="13"/>
        <end position="292"/>
    </location>
</feature>
<keyword evidence="5" id="KW-0413">Isomerase</keyword>
<evidence type="ECO:0000256" key="8">
    <source>
        <dbReference type="ARBA" id="ARBA00034923"/>
    </source>
</evidence>
<evidence type="ECO:0000256" key="9">
    <source>
        <dbReference type="ARBA" id="ARBA00048988"/>
    </source>
</evidence>
<feature type="binding site" evidence="10">
    <location>
        <begin position="34"/>
        <end position="41"/>
    </location>
    <ligand>
        <name>ATP</name>
        <dbReference type="ChEBI" id="CHEBI:30616"/>
    </ligand>
</feature>
<dbReference type="PANTHER" id="PTHR11070">
    <property type="entry name" value="UVRD / RECB / PCRA DNA HELICASE FAMILY MEMBER"/>
    <property type="match status" value="1"/>
</dbReference>
<feature type="domain" description="UvrD-like helicase C-terminal" evidence="12">
    <location>
        <begin position="293"/>
        <end position="552"/>
    </location>
</feature>
<dbReference type="PROSITE" id="PS51198">
    <property type="entry name" value="UVRD_HELICASE_ATP_BIND"/>
    <property type="match status" value="1"/>
</dbReference>
<protein>
    <recommendedName>
        <fullName evidence="7">DNA 3'-5' helicase</fullName>
        <ecNumber evidence="7">5.6.2.4</ecNumber>
    </recommendedName>
    <alternativeName>
        <fullName evidence="8">DNA 3'-5' helicase II</fullName>
    </alternativeName>
</protein>
<evidence type="ECO:0000256" key="4">
    <source>
        <dbReference type="ARBA" id="ARBA00022840"/>
    </source>
</evidence>
<dbReference type="EMBL" id="JABXWD010000086">
    <property type="protein sequence ID" value="MBV6341248.1"/>
    <property type="molecule type" value="Genomic_DNA"/>
</dbReference>
<name>A0ABS6RX94_9BACT</name>
<keyword evidence="1 10" id="KW-0547">Nucleotide-binding</keyword>
<reference evidence="13 14" key="1">
    <citation type="journal article" date="2020" name="J Geophys Res Biogeosci">
        <title>Magnetotaxis as an Adaptation to Enable Bacterial Shuttling of Microbial Sulfur and Sulfur Cycling Across Aquatic Oxic#Anoxic Interfaces.</title>
        <authorList>
            <person name="Li J."/>
            <person name="Liu P."/>
            <person name="Wang J."/>
            <person name="Roberts A.P."/>
            <person name="Pan Y."/>
        </authorList>
    </citation>
    <scope>NUCLEOTIDE SEQUENCE [LARGE SCALE GENOMIC DNA]</scope>
    <source>
        <strain evidence="13 14">MYR-1_YQ</strain>
    </source>
</reference>
<comment type="catalytic activity">
    <reaction evidence="9">
        <text>ATP + H2O = ADP + phosphate + H(+)</text>
        <dbReference type="Rhea" id="RHEA:13065"/>
        <dbReference type="ChEBI" id="CHEBI:15377"/>
        <dbReference type="ChEBI" id="CHEBI:15378"/>
        <dbReference type="ChEBI" id="CHEBI:30616"/>
        <dbReference type="ChEBI" id="CHEBI:43474"/>
        <dbReference type="ChEBI" id="CHEBI:456216"/>
        <dbReference type="EC" id="5.6.2.4"/>
    </reaction>
</comment>
<evidence type="ECO:0000256" key="7">
    <source>
        <dbReference type="ARBA" id="ARBA00034808"/>
    </source>
</evidence>
<keyword evidence="3 10" id="KW-0347">Helicase</keyword>
<dbReference type="Pfam" id="PF13361">
    <property type="entry name" value="UvrD_C"/>
    <property type="match status" value="2"/>
</dbReference>
<evidence type="ECO:0000256" key="6">
    <source>
        <dbReference type="ARBA" id="ARBA00034617"/>
    </source>
</evidence>
<keyword evidence="14" id="KW-1185">Reference proteome</keyword>